<reference evidence="5" key="1">
    <citation type="submission" date="2016-11" db="EMBL/GenBank/DDBJ databases">
        <authorList>
            <person name="Shukria A."/>
            <person name="Stevens D.C."/>
        </authorList>
    </citation>
    <scope>NUCLEOTIDE SEQUENCE [LARGE SCALE GENOMIC DNA]</scope>
    <source>
        <strain evidence="5">Cbfe23</strain>
    </source>
</reference>
<dbReference type="CDD" id="cd02205">
    <property type="entry name" value="CBS_pair_SF"/>
    <property type="match status" value="1"/>
</dbReference>
<dbReference type="InterPro" id="IPR000644">
    <property type="entry name" value="CBS_dom"/>
</dbReference>
<dbReference type="InterPro" id="IPR051257">
    <property type="entry name" value="Diverse_CBS-Domain"/>
</dbReference>
<dbReference type="EMBL" id="MPIN01000015">
    <property type="protein sequence ID" value="OJH35120.1"/>
    <property type="molecule type" value="Genomic_DNA"/>
</dbReference>
<comment type="caution">
    <text evidence="4">The sequence shown here is derived from an EMBL/GenBank/DDBJ whole genome shotgun (WGS) entry which is preliminary data.</text>
</comment>
<sequence>MPTFVHEIMLNDVAVLAPRTTLREAAARMSRSGRGLLVIADAERIHGLVTMRRLILGAEAAAQGYPIHGIGDLASSRFILAREDEQLMQLAPRMVRAGVRRAVVVDEDGRVSGVVTTQEFARAERRRWRRLHAVELSSEGSFPASDPPSWTGTVAG</sequence>
<evidence type="ECO:0000313" key="4">
    <source>
        <dbReference type="EMBL" id="OJH35120.1"/>
    </source>
</evidence>
<keyword evidence="1 2" id="KW-0129">CBS domain</keyword>
<dbReference type="PANTHER" id="PTHR43080:SF2">
    <property type="entry name" value="CBS DOMAIN-CONTAINING PROTEIN"/>
    <property type="match status" value="1"/>
</dbReference>
<protein>
    <recommendedName>
        <fullName evidence="3">CBS domain-containing protein</fullName>
    </recommendedName>
</protein>
<dbReference type="STRING" id="83449.BON30_39305"/>
<dbReference type="AlphaFoldDB" id="A0A1L9AYN5"/>
<feature type="domain" description="CBS" evidence="3">
    <location>
        <begin position="9"/>
        <end position="67"/>
    </location>
</feature>
<dbReference type="PROSITE" id="PS51371">
    <property type="entry name" value="CBS"/>
    <property type="match status" value="2"/>
</dbReference>
<evidence type="ECO:0000313" key="5">
    <source>
        <dbReference type="Proteomes" id="UP000182229"/>
    </source>
</evidence>
<dbReference type="RefSeq" id="WP_071903697.1">
    <property type="nucleotide sequence ID" value="NZ_MPIN01000015.1"/>
</dbReference>
<evidence type="ECO:0000256" key="2">
    <source>
        <dbReference type="PROSITE-ProRule" id="PRU00703"/>
    </source>
</evidence>
<dbReference type="SUPFAM" id="SSF54631">
    <property type="entry name" value="CBS-domain pair"/>
    <property type="match status" value="1"/>
</dbReference>
<dbReference type="InterPro" id="IPR046342">
    <property type="entry name" value="CBS_dom_sf"/>
</dbReference>
<evidence type="ECO:0000259" key="3">
    <source>
        <dbReference type="PROSITE" id="PS51371"/>
    </source>
</evidence>
<dbReference type="Pfam" id="PF00571">
    <property type="entry name" value="CBS"/>
    <property type="match status" value="2"/>
</dbReference>
<reference evidence="4 5" key="2">
    <citation type="submission" date="2016-12" db="EMBL/GenBank/DDBJ databases">
        <title>Draft Genome Sequence of Cystobacter ferrugineus Strain Cbfe23.</title>
        <authorList>
            <person name="Akbar S."/>
            <person name="Dowd S.E."/>
            <person name="Stevens D.C."/>
        </authorList>
    </citation>
    <scope>NUCLEOTIDE SEQUENCE [LARGE SCALE GENOMIC DNA]</scope>
    <source>
        <strain evidence="4 5">Cbfe23</strain>
    </source>
</reference>
<gene>
    <name evidence="4" type="ORF">BON30_39305</name>
</gene>
<dbReference type="OrthoDB" id="5518510at2"/>
<dbReference type="SMART" id="SM00116">
    <property type="entry name" value="CBS"/>
    <property type="match status" value="2"/>
</dbReference>
<evidence type="ECO:0000256" key="1">
    <source>
        <dbReference type="ARBA" id="ARBA00023122"/>
    </source>
</evidence>
<dbReference type="PANTHER" id="PTHR43080">
    <property type="entry name" value="CBS DOMAIN-CONTAINING PROTEIN CBSX3, MITOCHONDRIAL"/>
    <property type="match status" value="1"/>
</dbReference>
<accession>A0A1L9AYN5</accession>
<organism evidence="4 5">
    <name type="scientific">Cystobacter ferrugineus</name>
    <dbReference type="NCBI Taxonomy" id="83449"/>
    <lineage>
        <taxon>Bacteria</taxon>
        <taxon>Pseudomonadati</taxon>
        <taxon>Myxococcota</taxon>
        <taxon>Myxococcia</taxon>
        <taxon>Myxococcales</taxon>
        <taxon>Cystobacterineae</taxon>
        <taxon>Archangiaceae</taxon>
        <taxon>Cystobacter</taxon>
    </lineage>
</organism>
<dbReference type="Proteomes" id="UP000182229">
    <property type="component" value="Unassembled WGS sequence"/>
</dbReference>
<name>A0A1L9AYN5_9BACT</name>
<dbReference type="Gene3D" id="3.10.580.10">
    <property type="entry name" value="CBS-domain"/>
    <property type="match status" value="1"/>
</dbReference>
<keyword evidence="5" id="KW-1185">Reference proteome</keyword>
<proteinExistence type="predicted"/>
<feature type="domain" description="CBS" evidence="3">
    <location>
        <begin position="74"/>
        <end position="131"/>
    </location>
</feature>